<dbReference type="RefSeq" id="WP_237378156.1">
    <property type="nucleotide sequence ID" value="NZ_CP071793.1"/>
</dbReference>
<sequence>MSLKAFHVFFILISILMTTLVVGWSVRAFKMTNDMSHLGFGCLFFILGLGLTGYAVKILKDVGRNGTGGES</sequence>
<proteinExistence type="predicted"/>
<evidence type="ECO:0000313" key="2">
    <source>
        <dbReference type="EMBL" id="QTD48502.1"/>
    </source>
</evidence>
<name>A0A8A4TH53_SULCO</name>
<evidence type="ECO:0000313" key="3">
    <source>
        <dbReference type="Proteomes" id="UP000663929"/>
    </source>
</evidence>
<dbReference type="Proteomes" id="UP000663929">
    <property type="component" value="Chromosome"/>
</dbReference>
<dbReference type="EMBL" id="CP071793">
    <property type="protein sequence ID" value="QTD48502.1"/>
    <property type="molecule type" value="Genomic_DNA"/>
</dbReference>
<dbReference type="AlphaFoldDB" id="A0A8A4TH53"/>
<feature type="transmembrane region" description="Helical" evidence="1">
    <location>
        <begin position="6"/>
        <end position="26"/>
    </location>
</feature>
<evidence type="ECO:0000256" key="1">
    <source>
        <dbReference type="SAM" id="Phobius"/>
    </source>
</evidence>
<accession>A0A8A4TH53</accession>
<organism evidence="2 3">
    <name type="scientific">Sulfidibacter corallicola</name>
    <dbReference type="NCBI Taxonomy" id="2818388"/>
    <lineage>
        <taxon>Bacteria</taxon>
        <taxon>Pseudomonadati</taxon>
        <taxon>Acidobacteriota</taxon>
        <taxon>Holophagae</taxon>
        <taxon>Acanthopleuribacterales</taxon>
        <taxon>Acanthopleuribacteraceae</taxon>
        <taxon>Sulfidibacter</taxon>
    </lineage>
</organism>
<feature type="transmembrane region" description="Helical" evidence="1">
    <location>
        <begin position="38"/>
        <end position="56"/>
    </location>
</feature>
<gene>
    <name evidence="2" type="ORF">J3U87_23225</name>
</gene>
<keyword evidence="1" id="KW-1133">Transmembrane helix</keyword>
<protein>
    <submittedName>
        <fullName evidence="2">Uncharacterized protein</fullName>
    </submittedName>
</protein>
<keyword evidence="1" id="KW-0472">Membrane</keyword>
<keyword evidence="1" id="KW-0812">Transmembrane</keyword>
<dbReference type="KEGG" id="scor:J3U87_23225"/>
<keyword evidence="3" id="KW-1185">Reference proteome</keyword>
<reference evidence="2" key="1">
    <citation type="submission" date="2021-03" db="EMBL/GenBank/DDBJ databases">
        <title>Acanthopleuribacteraceae sp. M133.</title>
        <authorList>
            <person name="Wang G."/>
        </authorList>
    </citation>
    <scope>NUCLEOTIDE SEQUENCE</scope>
    <source>
        <strain evidence="2">M133</strain>
    </source>
</reference>